<comment type="caution">
    <text evidence="1">The sequence shown here is derived from an EMBL/GenBank/DDBJ whole genome shotgun (WGS) entry which is preliminary data.</text>
</comment>
<gene>
    <name evidence="1" type="ORF">HPB49_025257</name>
</gene>
<sequence length="149" mass="17258">MTTSETADNEVRRQRIRSVCEEHRSSRLHHPSPGFGKHLPSLRREDIHCYPDQCPVFVDDSRSLAFCFIDKVASTSLKTLFAKLLNVTVIGNESDALHWSFHSQTLRFGPRTLLGGERKDYFKARMGFITPFFLFYQRDTNATFGWPKM</sequence>
<evidence type="ECO:0000313" key="2">
    <source>
        <dbReference type="Proteomes" id="UP000821865"/>
    </source>
</evidence>
<proteinExistence type="predicted"/>
<dbReference type="Proteomes" id="UP000821865">
    <property type="component" value="Chromosome 2"/>
</dbReference>
<organism evidence="1 2">
    <name type="scientific">Dermacentor silvarum</name>
    <name type="common">Tick</name>
    <dbReference type="NCBI Taxonomy" id="543639"/>
    <lineage>
        <taxon>Eukaryota</taxon>
        <taxon>Metazoa</taxon>
        <taxon>Ecdysozoa</taxon>
        <taxon>Arthropoda</taxon>
        <taxon>Chelicerata</taxon>
        <taxon>Arachnida</taxon>
        <taxon>Acari</taxon>
        <taxon>Parasitiformes</taxon>
        <taxon>Ixodida</taxon>
        <taxon>Ixodoidea</taxon>
        <taxon>Ixodidae</taxon>
        <taxon>Rhipicephalinae</taxon>
        <taxon>Dermacentor</taxon>
    </lineage>
</organism>
<keyword evidence="2" id="KW-1185">Reference proteome</keyword>
<evidence type="ECO:0000313" key="1">
    <source>
        <dbReference type="EMBL" id="KAH7967502.1"/>
    </source>
</evidence>
<protein>
    <submittedName>
        <fullName evidence="1">Uncharacterized protein</fullName>
    </submittedName>
</protein>
<dbReference type="EMBL" id="CM023471">
    <property type="protein sequence ID" value="KAH7967502.1"/>
    <property type="molecule type" value="Genomic_DNA"/>
</dbReference>
<reference evidence="1" key="1">
    <citation type="submission" date="2020-05" db="EMBL/GenBank/DDBJ databases">
        <title>Large-scale comparative analyses of tick genomes elucidate their genetic diversity and vector capacities.</title>
        <authorList>
            <person name="Jia N."/>
            <person name="Wang J."/>
            <person name="Shi W."/>
            <person name="Du L."/>
            <person name="Sun Y."/>
            <person name="Zhan W."/>
            <person name="Jiang J."/>
            <person name="Wang Q."/>
            <person name="Zhang B."/>
            <person name="Ji P."/>
            <person name="Sakyi L.B."/>
            <person name="Cui X."/>
            <person name="Yuan T."/>
            <person name="Jiang B."/>
            <person name="Yang W."/>
            <person name="Lam T.T.-Y."/>
            <person name="Chang Q."/>
            <person name="Ding S."/>
            <person name="Wang X."/>
            <person name="Zhu J."/>
            <person name="Ruan X."/>
            <person name="Zhao L."/>
            <person name="Wei J."/>
            <person name="Que T."/>
            <person name="Du C."/>
            <person name="Cheng J."/>
            <person name="Dai P."/>
            <person name="Han X."/>
            <person name="Huang E."/>
            <person name="Gao Y."/>
            <person name="Liu J."/>
            <person name="Shao H."/>
            <person name="Ye R."/>
            <person name="Li L."/>
            <person name="Wei W."/>
            <person name="Wang X."/>
            <person name="Wang C."/>
            <person name="Yang T."/>
            <person name="Huo Q."/>
            <person name="Li W."/>
            <person name="Guo W."/>
            <person name="Chen H."/>
            <person name="Zhou L."/>
            <person name="Ni X."/>
            <person name="Tian J."/>
            <person name="Zhou Y."/>
            <person name="Sheng Y."/>
            <person name="Liu T."/>
            <person name="Pan Y."/>
            <person name="Xia L."/>
            <person name="Li J."/>
            <person name="Zhao F."/>
            <person name="Cao W."/>
        </authorList>
    </citation>
    <scope>NUCLEOTIDE SEQUENCE</scope>
    <source>
        <strain evidence="1">Dsil-2018</strain>
    </source>
</reference>
<name>A0ACB8DH74_DERSI</name>
<accession>A0ACB8DH74</accession>